<dbReference type="Pfam" id="PF00248">
    <property type="entry name" value="Aldo_ket_red"/>
    <property type="match status" value="1"/>
</dbReference>
<dbReference type="RefSeq" id="WP_136535547.1">
    <property type="nucleotide sequence ID" value="NZ_STGY01000057.1"/>
</dbReference>
<comment type="caution">
    <text evidence="2">The sequence shown here is derived from an EMBL/GenBank/DDBJ whole genome shotgun (WGS) entry which is preliminary data.</text>
</comment>
<dbReference type="Gene3D" id="3.20.20.100">
    <property type="entry name" value="NADP-dependent oxidoreductase domain"/>
    <property type="match status" value="1"/>
</dbReference>
<gene>
    <name evidence="2" type="ORF">FAB82_16030</name>
</gene>
<accession>A0A4S8QBC8</accession>
<dbReference type="InterPro" id="IPR036812">
    <property type="entry name" value="NAD(P)_OxRdtase_dom_sf"/>
</dbReference>
<dbReference type="SUPFAM" id="SSF51430">
    <property type="entry name" value="NAD(P)-linked oxidoreductase"/>
    <property type="match status" value="1"/>
</dbReference>
<dbReference type="GO" id="GO:0016491">
    <property type="term" value="F:oxidoreductase activity"/>
    <property type="evidence" value="ECO:0007669"/>
    <property type="project" value="InterPro"/>
</dbReference>
<reference evidence="3" key="1">
    <citation type="submission" date="2019-04" db="EMBL/GenBank/DDBJ databases">
        <title>Nocardioides xinjiangensis sp. nov.</title>
        <authorList>
            <person name="Liu S."/>
        </authorList>
    </citation>
    <scope>NUCLEOTIDE SEQUENCE [LARGE SCALE GENOMIC DNA]</scope>
    <source>
        <strain evidence="3">18</strain>
    </source>
</reference>
<dbReference type="InterPro" id="IPR020471">
    <property type="entry name" value="AKR"/>
</dbReference>
<dbReference type="PANTHER" id="PTHR42686:SF1">
    <property type="entry name" value="GH17980P-RELATED"/>
    <property type="match status" value="1"/>
</dbReference>
<dbReference type="OrthoDB" id="9768851at2"/>
<dbReference type="PANTHER" id="PTHR42686">
    <property type="entry name" value="GH17980P-RELATED"/>
    <property type="match status" value="1"/>
</dbReference>
<dbReference type="CDD" id="cd19090">
    <property type="entry name" value="AKR_AKR15A-like"/>
    <property type="match status" value="1"/>
</dbReference>
<dbReference type="AlphaFoldDB" id="A0A4S8QBC8"/>
<evidence type="ECO:0000313" key="3">
    <source>
        <dbReference type="Proteomes" id="UP000308760"/>
    </source>
</evidence>
<name>A0A4S8QBC8_9ACTN</name>
<sequence>MQRNTLGTTGIEVSPLCVGTSPISNMAHYGYAVSDEQAIAMIEAVFDSEVNFLDTSNGYGENGLAEKRVGAAIREHGGLPEGFILQTKVDPDPQTRDYSGARVRASVEESLERLGVNHLPILALHDPEFMSQDGFAAGGALEALVGLRDAGVADHLAVAAGDIAVIGKYLDTGEFDVVLNHNRFTLLNRDAQGLYERARADGLGVLNAAPYGGGMLAKGPAQQPKYCYGDRDEAIGAAAFAMAEACERAGVPLAAAALQFSVNSPLVDSTVIGVSRPERVQQTLDLLDIEIPAALWEELESLVPNAEI</sequence>
<reference evidence="2 3" key="2">
    <citation type="submission" date="2019-05" db="EMBL/GenBank/DDBJ databases">
        <title>Glycomyces buryatensis sp. nov.</title>
        <authorList>
            <person name="Nikitina E."/>
        </authorList>
    </citation>
    <scope>NUCLEOTIDE SEQUENCE [LARGE SCALE GENOMIC DNA]</scope>
    <source>
        <strain evidence="2 3">18</strain>
    </source>
</reference>
<dbReference type="GO" id="GO:0005829">
    <property type="term" value="C:cytosol"/>
    <property type="evidence" value="ECO:0007669"/>
    <property type="project" value="TreeGrafter"/>
</dbReference>
<keyword evidence="3" id="KW-1185">Reference proteome</keyword>
<organism evidence="2 3">
    <name type="scientific">Glycomyces buryatensis</name>
    <dbReference type="NCBI Taxonomy" id="2570927"/>
    <lineage>
        <taxon>Bacteria</taxon>
        <taxon>Bacillati</taxon>
        <taxon>Actinomycetota</taxon>
        <taxon>Actinomycetes</taxon>
        <taxon>Glycomycetales</taxon>
        <taxon>Glycomycetaceae</taxon>
        <taxon>Glycomyces</taxon>
    </lineage>
</organism>
<feature type="domain" description="NADP-dependent oxidoreductase" evidence="1">
    <location>
        <begin position="16"/>
        <end position="302"/>
    </location>
</feature>
<evidence type="ECO:0000313" key="2">
    <source>
        <dbReference type="EMBL" id="THV40202.1"/>
    </source>
</evidence>
<dbReference type="InterPro" id="IPR023210">
    <property type="entry name" value="NADP_OxRdtase_dom"/>
</dbReference>
<dbReference type="EMBL" id="STGY01000057">
    <property type="protein sequence ID" value="THV40202.1"/>
    <property type="molecule type" value="Genomic_DNA"/>
</dbReference>
<dbReference type="Proteomes" id="UP000308760">
    <property type="component" value="Unassembled WGS sequence"/>
</dbReference>
<evidence type="ECO:0000259" key="1">
    <source>
        <dbReference type="Pfam" id="PF00248"/>
    </source>
</evidence>
<proteinExistence type="predicted"/>
<protein>
    <submittedName>
        <fullName evidence="2">Aldo/keto reductase</fullName>
    </submittedName>
</protein>